<proteinExistence type="predicted"/>
<dbReference type="GO" id="GO:0003723">
    <property type="term" value="F:RNA binding"/>
    <property type="evidence" value="ECO:0007669"/>
    <property type="project" value="TreeGrafter"/>
</dbReference>
<sequence>MASTPSLSGIVTTNASSTTDDDGERVIPASRRPDGTFRKERRVRANYVPPEDVSRYTNARLASGRPTPAQLQQQKEKEQAERLANMSRAQKKNEKRKVKRKEDQQGQPHDQQQQGEQHQKAAKVDDKEEKTVAAEAASDQRQQQQGPPQPSQDPAKQLRALNKKLAQAKTLKERQDKGETLLPEQADKVAKMDDLEAQIAALQLS</sequence>
<dbReference type="PANTHER" id="PTHR22959">
    <property type="entry name" value="PYM PROTEIN"/>
    <property type="match status" value="1"/>
</dbReference>
<dbReference type="InterPro" id="IPR036348">
    <property type="entry name" value="WIBG_N_sf"/>
</dbReference>
<dbReference type="GO" id="GO:1903259">
    <property type="term" value="P:exon-exon junction complex disassembly"/>
    <property type="evidence" value="ECO:0007669"/>
    <property type="project" value="InterPro"/>
</dbReference>
<organism evidence="3 4">
    <name type="scientific">Actinomortierella ambigua</name>
    <dbReference type="NCBI Taxonomy" id="1343610"/>
    <lineage>
        <taxon>Eukaryota</taxon>
        <taxon>Fungi</taxon>
        <taxon>Fungi incertae sedis</taxon>
        <taxon>Mucoromycota</taxon>
        <taxon>Mortierellomycotina</taxon>
        <taxon>Mortierellomycetes</taxon>
        <taxon>Mortierellales</taxon>
        <taxon>Mortierellaceae</taxon>
        <taxon>Actinomortierella</taxon>
    </lineage>
</organism>
<dbReference type="PANTHER" id="PTHR22959:SF0">
    <property type="entry name" value="PARTNER OF Y14 AND MAGO"/>
    <property type="match status" value="1"/>
</dbReference>
<gene>
    <name evidence="3" type="ORF">DFQ27_002339</name>
</gene>
<accession>A0A9P6QC63</accession>
<comment type="caution">
    <text evidence="3">The sequence shown here is derived from an EMBL/GenBank/DDBJ whole genome shotgun (WGS) entry which is preliminary data.</text>
</comment>
<dbReference type="GO" id="GO:0035145">
    <property type="term" value="C:exon-exon junction complex"/>
    <property type="evidence" value="ECO:0007669"/>
    <property type="project" value="TreeGrafter"/>
</dbReference>
<dbReference type="Pfam" id="PF09282">
    <property type="entry name" value="Mago-bind"/>
    <property type="match status" value="1"/>
</dbReference>
<feature type="compositionally biased region" description="Polar residues" evidence="1">
    <location>
        <begin position="1"/>
        <end position="18"/>
    </location>
</feature>
<dbReference type="AlphaFoldDB" id="A0A9P6QC63"/>
<evidence type="ECO:0000313" key="4">
    <source>
        <dbReference type="Proteomes" id="UP000807716"/>
    </source>
</evidence>
<name>A0A9P6QC63_9FUNG</name>
<dbReference type="SUPFAM" id="SSF101931">
    <property type="entry name" value="Pym (Within the bgcn gene intron protein, WIBG), N-terminal domain"/>
    <property type="match status" value="1"/>
</dbReference>
<dbReference type="InterPro" id="IPR039333">
    <property type="entry name" value="PYM1"/>
</dbReference>
<protein>
    <recommendedName>
        <fullName evidence="2">WIBG Mago-binding domain-containing protein</fullName>
    </recommendedName>
</protein>
<dbReference type="OrthoDB" id="21625at2759"/>
<dbReference type="SMART" id="SM01273">
    <property type="entry name" value="Mago-bind"/>
    <property type="match status" value="1"/>
</dbReference>
<dbReference type="GO" id="GO:0005737">
    <property type="term" value="C:cytoplasm"/>
    <property type="evidence" value="ECO:0007669"/>
    <property type="project" value="TreeGrafter"/>
</dbReference>
<evidence type="ECO:0000256" key="1">
    <source>
        <dbReference type="SAM" id="MobiDB-lite"/>
    </source>
</evidence>
<feature type="compositionally biased region" description="Low complexity" evidence="1">
    <location>
        <begin position="105"/>
        <end position="116"/>
    </location>
</feature>
<dbReference type="InterPro" id="IPR015362">
    <property type="entry name" value="WIBG_mago-bd"/>
</dbReference>
<evidence type="ECO:0000259" key="2">
    <source>
        <dbReference type="SMART" id="SM01273"/>
    </source>
</evidence>
<dbReference type="EMBL" id="JAAAJB010000188">
    <property type="protein sequence ID" value="KAG0262413.1"/>
    <property type="molecule type" value="Genomic_DNA"/>
</dbReference>
<keyword evidence="4" id="KW-1185">Reference proteome</keyword>
<feature type="domain" description="WIBG Mago-binding" evidence="2">
    <location>
        <begin position="23"/>
        <end position="49"/>
    </location>
</feature>
<feature type="compositionally biased region" description="Basic and acidic residues" evidence="1">
    <location>
        <begin position="117"/>
        <end position="132"/>
    </location>
</feature>
<reference evidence="3" key="1">
    <citation type="journal article" date="2020" name="Fungal Divers.">
        <title>Resolving the Mortierellaceae phylogeny through synthesis of multi-gene phylogenetics and phylogenomics.</title>
        <authorList>
            <person name="Vandepol N."/>
            <person name="Liber J."/>
            <person name="Desiro A."/>
            <person name="Na H."/>
            <person name="Kennedy M."/>
            <person name="Barry K."/>
            <person name="Grigoriev I.V."/>
            <person name="Miller A.N."/>
            <person name="O'Donnell K."/>
            <person name="Stajich J.E."/>
            <person name="Bonito G."/>
        </authorList>
    </citation>
    <scope>NUCLEOTIDE SEQUENCE</scope>
    <source>
        <strain evidence="3">BC1065</strain>
    </source>
</reference>
<evidence type="ECO:0000313" key="3">
    <source>
        <dbReference type="EMBL" id="KAG0262413.1"/>
    </source>
</evidence>
<dbReference type="Proteomes" id="UP000807716">
    <property type="component" value="Unassembled WGS sequence"/>
</dbReference>
<feature type="region of interest" description="Disordered" evidence="1">
    <location>
        <begin position="1"/>
        <end position="159"/>
    </location>
</feature>
<feature type="compositionally biased region" description="Basic residues" evidence="1">
    <location>
        <begin position="89"/>
        <end position="99"/>
    </location>
</feature>
<feature type="compositionally biased region" description="Low complexity" evidence="1">
    <location>
        <begin position="133"/>
        <end position="146"/>
    </location>
</feature>